<dbReference type="AlphaFoldDB" id="A0ABD3FX83"/>
<comment type="caution">
    <text evidence="2">The sequence shown here is derived from an EMBL/GenBank/DDBJ whole genome shotgun (WGS) entry which is preliminary data.</text>
</comment>
<evidence type="ECO:0000313" key="3">
    <source>
        <dbReference type="Proteomes" id="UP001632037"/>
    </source>
</evidence>
<reference evidence="2 3" key="1">
    <citation type="submission" date="2024-09" db="EMBL/GenBank/DDBJ databases">
        <title>Genome sequencing and assembly of Phytophthora oleae, isolate VK10A, causative agent of rot of olive drupes.</title>
        <authorList>
            <person name="Conti Taguali S."/>
            <person name="Riolo M."/>
            <person name="La Spada F."/>
            <person name="Cacciola S.O."/>
            <person name="Dionisio G."/>
        </authorList>
    </citation>
    <scope>NUCLEOTIDE SEQUENCE [LARGE SCALE GENOMIC DNA]</scope>
    <source>
        <strain evidence="2 3">VK10A</strain>
    </source>
</reference>
<protein>
    <submittedName>
        <fullName evidence="2">Uncharacterized protein</fullName>
    </submittedName>
</protein>
<feature type="region of interest" description="Disordered" evidence="1">
    <location>
        <begin position="69"/>
        <end position="116"/>
    </location>
</feature>
<proteinExistence type="predicted"/>
<dbReference type="Proteomes" id="UP001632037">
    <property type="component" value="Unassembled WGS sequence"/>
</dbReference>
<feature type="compositionally biased region" description="Pro residues" evidence="1">
    <location>
        <begin position="87"/>
        <end position="105"/>
    </location>
</feature>
<evidence type="ECO:0000313" key="2">
    <source>
        <dbReference type="EMBL" id="KAL3670582.1"/>
    </source>
</evidence>
<sequence length="116" mass="12143">MFQETSRFGSGYVKEEVSEEPTVTPTGFISLYTGTEKRRPDGLAGWGWESPDAGYYDSGVQAYAAAVPSPSRAARPALSQAQAGFPSPSPAPVLTPRPMPAPSPMTVPGGQSVSPQ</sequence>
<evidence type="ECO:0000256" key="1">
    <source>
        <dbReference type="SAM" id="MobiDB-lite"/>
    </source>
</evidence>
<gene>
    <name evidence="2" type="ORF">V7S43_004894</name>
</gene>
<keyword evidence="3" id="KW-1185">Reference proteome</keyword>
<name>A0ABD3FX83_9STRA</name>
<feature type="compositionally biased region" description="Low complexity" evidence="1">
    <location>
        <begin position="69"/>
        <end position="83"/>
    </location>
</feature>
<organism evidence="2 3">
    <name type="scientific">Phytophthora oleae</name>
    <dbReference type="NCBI Taxonomy" id="2107226"/>
    <lineage>
        <taxon>Eukaryota</taxon>
        <taxon>Sar</taxon>
        <taxon>Stramenopiles</taxon>
        <taxon>Oomycota</taxon>
        <taxon>Peronosporomycetes</taxon>
        <taxon>Peronosporales</taxon>
        <taxon>Peronosporaceae</taxon>
        <taxon>Phytophthora</taxon>
    </lineage>
</organism>
<dbReference type="EMBL" id="JBIMZQ010000007">
    <property type="protein sequence ID" value="KAL3670582.1"/>
    <property type="molecule type" value="Genomic_DNA"/>
</dbReference>
<accession>A0ABD3FX83</accession>